<proteinExistence type="inferred from homology"/>
<dbReference type="GO" id="GO:0030091">
    <property type="term" value="P:protein repair"/>
    <property type="evidence" value="ECO:0007669"/>
    <property type="project" value="UniProtKB-UniRule"/>
</dbReference>
<protein>
    <recommendedName>
        <fullName evidence="4 9">Protein-L-isoaspartate O-methyltransferase</fullName>
        <ecNumber evidence="3 9">2.1.1.77</ecNumber>
    </recommendedName>
</protein>
<dbReference type="PANTHER" id="PTHR11579">
    <property type="entry name" value="PROTEIN-L-ISOASPARTATE O-METHYLTRANSFERASE"/>
    <property type="match status" value="1"/>
</dbReference>
<dbReference type="GO" id="GO:0004719">
    <property type="term" value="F:protein-L-isoaspartate (D-aspartate) O-methyltransferase activity"/>
    <property type="evidence" value="ECO:0007669"/>
    <property type="project" value="UniProtKB-UniRule"/>
</dbReference>
<dbReference type="CDD" id="cd02440">
    <property type="entry name" value="AdoMet_MTases"/>
    <property type="match status" value="1"/>
</dbReference>
<reference evidence="10" key="1">
    <citation type="submission" date="2022-10" db="EMBL/GenBank/DDBJ databases">
        <title>The WGS of Solirubrobacter phytolaccae KCTC 29190.</title>
        <authorList>
            <person name="Jiang Z."/>
        </authorList>
    </citation>
    <scope>NUCLEOTIDE SEQUENCE</scope>
    <source>
        <strain evidence="10">KCTC 29190</strain>
    </source>
</reference>
<keyword evidence="6 10" id="KW-0489">Methyltransferase</keyword>
<organism evidence="10 11">
    <name type="scientific">Solirubrobacter phytolaccae</name>
    <dbReference type="NCBI Taxonomy" id="1404360"/>
    <lineage>
        <taxon>Bacteria</taxon>
        <taxon>Bacillati</taxon>
        <taxon>Actinomycetota</taxon>
        <taxon>Thermoleophilia</taxon>
        <taxon>Solirubrobacterales</taxon>
        <taxon>Solirubrobacteraceae</taxon>
        <taxon>Solirubrobacter</taxon>
    </lineage>
</organism>
<comment type="caution">
    <text evidence="10">The sequence shown here is derived from an EMBL/GenBank/DDBJ whole genome shotgun (WGS) entry which is preliminary data.</text>
</comment>
<dbReference type="NCBIfam" id="TIGR00080">
    <property type="entry name" value="pimt"/>
    <property type="match status" value="1"/>
</dbReference>
<evidence type="ECO:0000256" key="8">
    <source>
        <dbReference type="ARBA" id="ARBA00022691"/>
    </source>
</evidence>
<evidence type="ECO:0000256" key="6">
    <source>
        <dbReference type="ARBA" id="ARBA00022603"/>
    </source>
</evidence>
<evidence type="ECO:0000313" key="10">
    <source>
        <dbReference type="EMBL" id="MDA0179046.1"/>
    </source>
</evidence>
<dbReference type="AlphaFoldDB" id="A0A9X3S7D9"/>
<dbReference type="Proteomes" id="UP001147653">
    <property type="component" value="Unassembled WGS sequence"/>
</dbReference>
<dbReference type="FunFam" id="3.40.50.150:FF:000010">
    <property type="entry name" value="Protein-L-isoaspartate O-methyltransferase"/>
    <property type="match status" value="1"/>
</dbReference>
<dbReference type="GO" id="GO:0032259">
    <property type="term" value="P:methylation"/>
    <property type="evidence" value="ECO:0007669"/>
    <property type="project" value="UniProtKB-KW"/>
</dbReference>
<gene>
    <name evidence="10" type="ORF">OJ997_01970</name>
</gene>
<evidence type="ECO:0000256" key="2">
    <source>
        <dbReference type="ARBA" id="ARBA00005369"/>
    </source>
</evidence>
<evidence type="ECO:0000313" key="11">
    <source>
        <dbReference type="Proteomes" id="UP001147653"/>
    </source>
</evidence>
<dbReference type="Gene3D" id="3.40.50.150">
    <property type="entry name" value="Vaccinia Virus protein VP39"/>
    <property type="match status" value="1"/>
</dbReference>
<dbReference type="Pfam" id="PF01135">
    <property type="entry name" value="PCMT"/>
    <property type="match status" value="1"/>
</dbReference>
<keyword evidence="11" id="KW-1185">Reference proteome</keyword>
<keyword evidence="5" id="KW-0963">Cytoplasm</keyword>
<dbReference type="SUPFAM" id="SSF53335">
    <property type="entry name" value="S-adenosyl-L-methionine-dependent methyltransferases"/>
    <property type="match status" value="1"/>
</dbReference>
<dbReference type="NCBIfam" id="NF001453">
    <property type="entry name" value="PRK00312.1"/>
    <property type="match status" value="1"/>
</dbReference>
<dbReference type="EMBL" id="JAPDDP010000002">
    <property type="protein sequence ID" value="MDA0179046.1"/>
    <property type="molecule type" value="Genomic_DNA"/>
</dbReference>
<sequence length="201" mass="21864">MRRGRDRLLAQLRPHVADERVLAAVHAVPRDRFVPAKLARDAWENIPLPIGNDQTISQPLVVARMCELLRLRGDERVLDIGTGSGYHAAILARLTAHVWSVERHAALSEQAALNLAAAEVANVTLLVGDGTRGLPETAPFDAINVAAAAAAIPPALQEQLTRGGRLVAPVEEGDQRLVVIEHTSRGFERTTLERVRFVPLI</sequence>
<evidence type="ECO:0000256" key="3">
    <source>
        <dbReference type="ARBA" id="ARBA00011890"/>
    </source>
</evidence>
<dbReference type="PANTHER" id="PTHR11579:SF0">
    <property type="entry name" value="PROTEIN-L-ISOASPARTATE(D-ASPARTATE) O-METHYLTRANSFERASE"/>
    <property type="match status" value="1"/>
</dbReference>
<accession>A0A9X3S7D9</accession>
<dbReference type="InterPro" id="IPR029063">
    <property type="entry name" value="SAM-dependent_MTases_sf"/>
</dbReference>
<evidence type="ECO:0000256" key="1">
    <source>
        <dbReference type="ARBA" id="ARBA00004496"/>
    </source>
</evidence>
<comment type="similarity">
    <text evidence="2">Belongs to the methyltransferase superfamily. L-isoaspartyl/D-aspartyl protein methyltransferase family.</text>
</comment>
<dbReference type="GO" id="GO:0005737">
    <property type="term" value="C:cytoplasm"/>
    <property type="evidence" value="ECO:0007669"/>
    <property type="project" value="UniProtKB-SubCell"/>
</dbReference>
<dbReference type="EC" id="2.1.1.77" evidence="3 9"/>
<evidence type="ECO:0000256" key="9">
    <source>
        <dbReference type="NCBIfam" id="TIGR00080"/>
    </source>
</evidence>
<dbReference type="RefSeq" id="WP_270023313.1">
    <property type="nucleotide sequence ID" value="NZ_JAPDDP010000002.1"/>
</dbReference>
<dbReference type="PROSITE" id="PS01279">
    <property type="entry name" value="PCMT"/>
    <property type="match status" value="1"/>
</dbReference>
<evidence type="ECO:0000256" key="5">
    <source>
        <dbReference type="ARBA" id="ARBA00022490"/>
    </source>
</evidence>
<comment type="subcellular location">
    <subcellularLocation>
        <location evidence="1">Cytoplasm</location>
    </subcellularLocation>
</comment>
<keyword evidence="8" id="KW-0949">S-adenosyl-L-methionine</keyword>
<evidence type="ECO:0000256" key="4">
    <source>
        <dbReference type="ARBA" id="ARBA00013346"/>
    </source>
</evidence>
<evidence type="ECO:0000256" key="7">
    <source>
        <dbReference type="ARBA" id="ARBA00022679"/>
    </source>
</evidence>
<keyword evidence="7 10" id="KW-0808">Transferase</keyword>
<dbReference type="InterPro" id="IPR000682">
    <property type="entry name" value="PCMT"/>
</dbReference>
<name>A0A9X3S7D9_9ACTN</name>